<feature type="compositionally biased region" description="Basic and acidic residues" evidence="1">
    <location>
        <begin position="210"/>
        <end position="222"/>
    </location>
</feature>
<name>A0A9Q8L8V2_PASFU</name>
<dbReference type="SUPFAM" id="SSF54001">
    <property type="entry name" value="Cysteine proteinases"/>
    <property type="match status" value="1"/>
</dbReference>
<feature type="compositionally biased region" description="Basic and acidic residues" evidence="1">
    <location>
        <begin position="189"/>
        <end position="200"/>
    </location>
</feature>
<dbReference type="InterPro" id="IPR036249">
    <property type="entry name" value="Thioredoxin-like_sf"/>
</dbReference>
<dbReference type="AlphaFoldDB" id="A0A9Q8L8V2"/>
<dbReference type="SUPFAM" id="SSF52833">
    <property type="entry name" value="Thioredoxin-like"/>
    <property type="match status" value="1"/>
</dbReference>
<dbReference type="InterPro" id="IPR052557">
    <property type="entry name" value="CAP/Cytokinesis_protein"/>
</dbReference>
<evidence type="ECO:0000313" key="4">
    <source>
        <dbReference type="Proteomes" id="UP000756132"/>
    </source>
</evidence>
<sequence>MADDEPAPMTIKERMAALKLSQVGQPQPRTTPQSHRTASGTVPPPAQRRQPPPPPPARPHLPARPDRPQSANVPLTQAHAPSANRSMGNLPDAGATNGHIVNGSNGAARPPLPARTTTQSSQLSAGPALPPRRPSGNPSPALPPRRPSEAPSDFDRSRRGSNESMSSIATTRSSVSGVSNATSLTSQGERYKTRAPDFDASKLPPLPPKRTKEEREAADRKYAGMRPLRQTKSTPKVEQVGKNGTTPPPLVRQPVIQPAVVPRFDSRDEPREERLAIEPAPRQRAEPLPPPPPRAEPAMPPRPKRSALDWGMNKGATAPTPVPGVRPDSSQGYGAPPPIPASSKPDLKALQASKPKPNGIPAPSNAPSSTSGPIDITSASQFDQCLASSRAVVADFWAPWCGPCRAFAPAYTEMTRELSRPGQVMFIKINTDENKDLLQKYEIQAWPTLIVFDQQREVERITGGNEWPIRNKLDEIAHSAPASAPAAAVSAPSAYTASNSCLHCRDFSGPDNHAARFPRQSIPSTDIGWLAHQLTSPFPSLTDKARAIFTWLHHNVAYDTVAFFGNNVKPSTPQGTLQSGLAVCEGYAGLFAALALKVGLEAVVVSGHGKGFGHTELKPGDPLPRYNAGHAWNAVKIDNGEWKLIDCCWGAGHLGANQAYNKSFSPDKFTQTNNDFGLDHFPGDDSKQFRTDGRIVTWEKYITGNKSGCGADFFSGFVAEEGLAKTTFQPVEKKIVLAQQGPTVRFAFQKVCPHWDPIRCGKGPYYIYVLCLENLKDAGLDRNYIPFETNGDVWWCDVPLRELGNRPGLKCEIFIITKWNNRDGRGVTVDEYKRSRGRVALAFGGVCKWETA</sequence>
<dbReference type="InterPro" id="IPR017937">
    <property type="entry name" value="Thioredoxin_CS"/>
</dbReference>
<dbReference type="PROSITE" id="PS51352">
    <property type="entry name" value="THIOREDOXIN_2"/>
    <property type="match status" value="1"/>
</dbReference>
<dbReference type="OrthoDB" id="6129702at2759"/>
<dbReference type="GeneID" id="71982627"/>
<keyword evidence="4" id="KW-1185">Reference proteome</keyword>
<dbReference type="OMA" id="HGKGFGH"/>
<dbReference type="Gene3D" id="3.10.620.30">
    <property type="match status" value="1"/>
</dbReference>
<dbReference type="Pfam" id="PF00085">
    <property type="entry name" value="Thioredoxin"/>
    <property type="match status" value="1"/>
</dbReference>
<feature type="compositionally biased region" description="Basic and acidic residues" evidence="1">
    <location>
        <begin position="264"/>
        <end position="285"/>
    </location>
</feature>
<feature type="compositionally biased region" description="Pro residues" evidence="1">
    <location>
        <begin position="42"/>
        <end position="59"/>
    </location>
</feature>
<dbReference type="PANTHER" id="PTHR46333">
    <property type="entry name" value="CYTOKINESIS PROTEIN 3"/>
    <property type="match status" value="1"/>
</dbReference>
<feature type="compositionally biased region" description="Polar residues" evidence="1">
    <location>
        <begin position="365"/>
        <end position="375"/>
    </location>
</feature>
<dbReference type="Gene3D" id="3.40.30.10">
    <property type="entry name" value="Glutaredoxin"/>
    <property type="match status" value="1"/>
</dbReference>
<feature type="compositionally biased region" description="Polar residues" evidence="1">
    <location>
        <begin position="22"/>
        <end position="40"/>
    </location>
</feature>
<proteinExistence type="predicted"/>
<dbReference type="InterPro" id="IPR002931">
    <property type="entry name" value="Transglutaminase-like"/>
</dbReference>
<dbReference type="SMART" id="SM00460">
    <property type="entry name" value="TGc"/>
    <property type="match status" value="1"/>
</dbReference>
<reference evidence="3" key="1">
    <citation type="submission" date="2021-12" db="EMBL/GenBank/DDBJ databases">
        <authorList>
            <person name="Zaccaron A."/>
            <person name="Stergiopoulos I."/>
        </authorList>
    </citation>
    <scope>NUCLEOTIDE SEQUENCE</scope>
    <source>
        <strain evidence="3">Race5_Kim</strain>
    </source>
</reference>
<feature type="region of interest" description="Disordered" evidence="1">
    <location>
        <begin position="1"/>
        <end position="375"/>
    </location>
</feature>
<gene>
    <name evidence="3" type="ORF">CLAFUR5_02749</name>
</gene>
<evidence type="ECO:0000256" key="1">
    <source>
        <dbReference type="SAM" id="MobiDB-lite"/>
    </source>
</evidence>
<dbReference type="Pfam" id="PF01841">
    <property type="entry name" value="Transglut_core"/>
    <property type="match status" value="1"/>
</dbReference>
<organism evidence="3 4">
    <name type="scientific">Passalora fulva</name>
    <name type="common">Tomato leaf mold</name>
    <name type="synonym">Cladosporium fulvum</name>
    <dbReference type="NCBI Taxonomy" id="5499"/>
    <lineage>
        <taxon>Eukaryota</taxon>
        <taxon>Fungi</taxon>
        <taxon>Dikarya</taxon>
        <taxon>Ascomycota</taxon>
        <taxon>Pezizomycotina</taxon>
        <taxon>Dothideomycetes</taxon>
        <taxon>Dothideomycetidae</taxon>
        <taxon>Mycosphaerellales</taxon>
        <taxon>Mycosphaerellaceae</taxon>
        <taxon>Fulvia</taxon>
    </lineage>
</organism>
<dbReference type="PANTHER" id="PTHR46333:SF5">
    <property type="entry name" value="TRANSGLUTAMINASE-LIKE DOMAIN-CONTAINING PROTEIN"/>
    <property type="match status" value="1"/>
</dbReference>
<dbReference type="PRINTS" id="PR00421">
    <property type="entry name" value="THIOREDOXIN"/>
</dbReference>
<dbReference type="Proteomes" id="UP000756132">
    <property type="component" value="Chromosome 2"/>
</dbReference>
<dbReference type="CDD" id="cd02947">
    <property type="entry name" value="TRX_family"/>
    <property type="match status" value="1"/>
</dbReference>
<feature type="compositionally biased region" description="Pro residues" evidence="1">
    <location>
        <begin position="287"/>
        <end position="301"/>
    </location>
</feature>
<protein>
    <submittedName>
        <fullName evidence="3">Thioredoxin</fullName>
    </submittedName>
</protein>
<evidence type="ECO:0000313" key="3">
    <source>
        <dbReference type="EMBL" id="UJO13071.1"/>
    </source>
</evidence>
<feature type="domain" description="Thioredoxin" evidence="2">
    <location>
        <begin position="356"/>
        <end position="478"/>
    </location>
</feature>
<dbReference type="InterPro" id="IPR013766">
    <property type="entry name" value="Thioredoxin_domain"/>
</dbReference>
<feature type="compositionally biased region" description="Polar residues" evidence="1">
    <location>
        <begin position="162"/>
        <end position="188"/>
    </location>
</feature>
<accession>A0A9Q8L8V2</accession>
<dbReference type="RefSeq" id="XP_047757437.1">
    <property type="nucleotide sequence ID" value="XM_047901897.1"/>
</dbReference>
<reference evidence="3" key="2">
    <citation type="journal article" date="2022" name="Microb. Genom.">
        <title>A chromosome-scale genome assembly of the tomato pathogen Cladosporium fulvum reveals a compartmentalized genome architecture and the presence of a dispensable chromosome.</title>
        <authorList>
            <person name="Zaccaron A.Z."/>
            <person name="Chen L.H."/>
            <person name="Samaras A."/>
            <person name="Stergiopoulos I."/>
        </authorList>
    </citation>
    <scope>NUCLEOTIDE SEQUENCE</scope>
    <source>
        <strain evidence="3">Race5_Kim</strain>
    </source>
</reference>
<evidence type="ECO:0000259" key="2">
    <source>
        <dbReference type="PROSITE" id="PS51352"/>
    </source>
</evidence>
<dbReference type="PROSITE" id="PS00194">
    <property type="entry name" value="THIOREDOXIN_1"/>
    <property type="match status" value="1"/>
</dbReference>
<dbReference type="EMBL" id="CP090164">
    <property type="protein sequence ID" value="UJO13071.1"/>
    <property type="molecule type" value="Genomic_DNA"/>
</dbReference>
<dbReference type="GO" id="GO:0005737">
    <property type="term" value="C:cytoplasm"/>
    <property type="evidence" value="ECO:0007669"/>
    <property type="project" value="TreeGrafter"/>
</dbReference>
<dbReference type="KEGG" id="ffu:CLAFUR5_02749"/>
<feature type="compositionally biased region" description="Polar residues" evidence="1">
    <location>
        <begin position="115"/>
        <end position="124"/>
    </location>
</feature>
<dbReference type="InterPro" id="IPR038765">
    <property type="entry name" value="Papain-like_cys_pep_sf"/>
</dbReference>